<evidence type="ECO:0000313" key="2">
    <source>
        <dbReference type="Proteomes" id="UP000291084"/>
    </source>
</evidence>
<protein>
    <submittedName>
        <fullName evidence="1">Uncharacterized protein</fullName>
    </submittedName>
</protein>
<gene>
    <name evidence="1" type="primary">Vigan.09G195600</name>
    <name evidence="1" type="ORF">VIGAN_09195600</name>
</gene>
<dbReference type="AlphaFoldDB" id="A0A0S3SZH3"/>
<proteinExistence type="predicted"/>
<accession>A0A0S3SZH3</accession>
<keyword evidence="2" id="KW-1185">Reference proteome</keyword>
<organism evidence="1 2">
    <name type="scientific">Vigna angularis var. angularis</name>
    <dbReference type="NCBI Taxonomy" id="157739"/>
    <lineage>
        <taxon>Eukaryota</taxon>
        <taxon>Viridiplantae</taxon>
        <taxon>Streptophyta</taxon>
        <taxon>Embryophyta</taxon>
        <taxon>Tracheophyta</taxon>
        <taxon>Spermatophyta</taxon>
        <taxon>Magnoliopsida</taxon>
        <taxon>eudicotyledons</taxon>
        <taxon>Gunneridae</taxon>
        <taxon>Pentapetalae</taxon>
        <taxon>rosids</taxon>
        <taxon>fabids</taxon>
        <taxon>Fabales</taxon>
        <taxon>Fabaceae</taxon>
        <taxon>Papilionoideae</taxon>
        <taxon>50 kb inversion clade</taxon>
        <taxon>NPAAA clade</taxon>
        <taxon>indigoferoid/millettioid clade</taxon>
        <taxon>Phaseoleae</taxon>
        <taxon>Vigna</taxon>
    </lineage>
</organism>
<evidence type="ECO:0000313" key="1">
    <source>
        <dbReference type="EMBL" id="BAT98310.1"/>
    </source>
</evidence>
<reference evidence="1 2" key="1">
    <citation type="journal article" date="2015" name="Sci. Rep.">
        <title>The power of single molecule real-time sequencing technology in the de novo assembly of a eukaryotic genome.</title>
        <authorList>
            <person name="Sakai H."/>
            <person name="Naito K."/>
            <person name="Ogiso-Tanaka E."/>
            <person name="Takahashi Y."/>
            <person name="Iseki K."/>
            <person name="Muto C."/>
            <person name="Satou K."/>
            <person name="Teruya K."/>
            <person name="Shiroma A."/>
            <person name="Shimoji M."/>
            <person name="Hirano T."/>
            <person name="Itoh T."/>
            <person name="Kaga A."/>
            <person name="Tomooka N."/>
        </authorList>
    </citation>
    <scope>NUCLEOTIDE SEQUENCE [LARGE SCALE GENOMIC DNA]</scope>
    <source>
        <strain evidence="2">cv. Shumari</strain>
    </source>
</reference>
<name>A0A0S3SZH3_PHAAN</name>
<dbReference type="EMBL" id="AP015042">
    <property type="protein sequence ID" value="BAT98310.1"/>
    <property type="molecule type" value="Genomic_DNA"/>
</dbReference>
<sequence>MDSREETSRIYTTWSFKSQIEALTAENQRLNGKLENALGKIEVVCYNVIIVGSLHLDLKLCTKKYCYLILKFAKSLAFSEFCSFI</sequence>
<dbReference type="Proteomes" id="UP000291084">
    <property type="component" value="Chromosome 9"/>
</dbReference>